<comment type="subunit">
    <text evidence="9">The complex comprises the extracytoplasmic solute receptor protein and the two transmembrane proteins.</text>
</comment>
<dbReference type="GO" id="GO:0005886">
    <property type="term" value="C:plasma membrane"/>
    <property type="evidence" value="ECO:0007669"/>
    <property type="project" value="UniProtKB-SubCell"/>
</dbReference>
<keyword evidence="3" id="KW-1003">Cell membrane</keyword>
<dbReference type="RefSeq" id="WP_013610212.1">
    <property type="nucleotide sequence ID" value="NC_015156.1"/>
</dbReference>
<geneLocation type="plasmid" evidence="11">
    <name>VIBNI_pA</name>
</geneLocation>
<evidence type="ECO:0000256" key="2">
    <source>
        <dbReference type="ARBA" id="ARBA00022448"/>
    </source>
</evidence>
<evidence type="ECO:0000256" key="5">
    <source>
        <dbReference type="ARBA" id="ARBA00022692"/>
    </source>
</evidence>
<sequence length="157" mass="17441">MMQKVSIFGLGTVGLLTNSILVFITLLVFINVLLRYVFNSPLTYSFDLSTLLFAWLIFLGVAIVQKNQEHMGFNLIDTLLPPKLVVVVTVLRELLILGISLYLVYIGYQMVQRVGTDIPSMGISSKYLYAALPFGFFLNALVCMGNLVKLAKQGGKQ</sequence>
<comment type="similarity">
    <text evidence="8 9">Belongs to the TRAP transporter small permease family.</text>
</comment>
<dbReference type="PANTHER" id="PTHR35011">
    <property type="entry name" value="2,3-DIKETO-L-GULONATE TRAP TRANSPORTER SMALL PERMEASE PROTEIN YIAM"/>
    <property type="match status" value="1"/>
</dbReference>
<keyword evidence="7 9" id="KW-0472">Membrane</keyword>
<keyword evidence="11" id="KW-0614">Plasmid</keyword>
<evidence type="ECO:0000259" key="10">
    <source>
        <dbReference type="Pfam" id="PF04290"/>
    </source>
</evidence>
<dbReference type="GO" id="GO:0015740">
    <property type="term" value="P:C4-dicarboxylate transport"/>
    <property type="evidence" value="ECO:0007669"/>
    <property type="project" value="TreeGrafter"/>
</dbReference>
<comment type="subcellular location">
    <subcellularLocation>
        <location evidence="1 9">Cell inner membrane</location>
        <topology evidence="1 9">Multi-pass membrane protein</topology>
    </subcellularLocation>
</comment>
<gene>
    <name evidence="11" type="ORF">VIBNI_0022</name>
</gene>
<keyword evidence="4 9" id="KW-0997">Cell inner membrane</keyword>
<comment type="function">
    <text evidence="9">Part of the tripartite ATP-independent periplasmic (TRAP) transport system.</text>
</comment>
<evidence type="ECO:0000256" key="4">
    <source>
        <dbReference type="ARBA" id="ARBA00022519"/>
    </source>
</evidence>
<dbReference type="EMBL" id="FP893246">
    <property type="protein sequence ID" value="CBJ93071.1"/>
    <property type="molecule type" value="Genomic_DNA"/>
</dbReference>
<feature type="transmembrane region" description="Helical" evidence="9">
    <location>
        <begin position="7"/>
        <end position="30"/>
    </location>
</feature>
<accession>A0A9P1JL91</accession>
<dbReference type="AlphaFoldDB" id="A0A9P1JL91"/>
<proteinExistence type="inferred from homology"/>
<feature type="transmembrane region" description="Helical" evidence="9">
    <location>
        <begin position="127"/>
        <end position="148"/>
    </location>
</feature>
<dbReference type="Pfam" id="PF04290">
    <property type="entry name" value="DctQ"/>
    <property type="match status" value="1"/>
</dbReference>
<keyword evidence="2 9" id="KW-0813">Transport</keyword>
<feature type="domain" description="Tripartite ATP-independent periplasmic transporters DctQ component" evidence="10">
    <location>
        <begin position="24"/>
        <end position="152"/>
    </location>
</feature>
<feature type="transmembrane region" description="Helical" evidence="9">
    <location>
        <begin position="42"/>
        <end position="64"/>
    </location>
</feature>
<reference evidence="11" key="1">
    <citation type="submission" date="2010-02" db="EMBL/GenBank/DDBJ databases">
        <authorList>
            <person name="Genoscope - CEA"/>
        </authorList>
    </citation>
    <scope>NUCLEOTIDE SEQUENCE</scope>
    <source>
        <plasmid evidence="11">VIBNI_pA</plasmid>
    </source>
</reference>
<dbReference type="InterPro" id="IPR007387">
    <property type="entry name" value="TRAP_DctQ"/>
</dbReference>
<evidence type="ECO:0000256" key="8">
    <source>
        <dbReference type="ARBA" id="ARBA00038436"/>
    </source>
</evidence>
<evidence type="ECO:0000256" key="1">
    <source>
        <dbReference type="ARBA" id="ARBA00004429"/>
    </source>
</evidence>
<keyword evidence="6 9" id="KW-1133">Transmembrane helix</keyword>
<evidence type="ECO:0000313" key="11">
    <source>
        <dbReference type="EMBL" id="CBJ93071.1"/>
    </source>
</evidence>
<name>A0A9P1JL91_9VIBR</name>
<keyword evidence="5 9" id="KW-0812">Transmembrane</keyword>
<evidence type="ECO:0000256" key="9">
    <source>
        <dbReference type="RuleBase" id="RU369079"/>
    </source>
</evidence>
<dbReference type="InterPro" id="IPR055348">
    <property type="entry name" value="DctQ"/>
</dbReference>
<feature type="transmembrane region" description="Helical" evidence="9">
    <location>
        <begin position="84"/>
        <end position="107"/>
    </location>
</feature>
<evidence type="ECO:0000256" key="3">
    <source>
        <dbReference type="ARBA" id="ARBA00022475"/>
    </source>
</evidence>
<dbReference type="PANTHER" id="PTHR35011:SF2">
    <property type="entry name" value="2,3-DIKETO-L-GULONATE TRAP TRANSPORTER SMALL PERMEASE PROTEIN YIAM"/>
    <property type="match status" value="1"/>
</dbReference>
<evidence type="ECO:0000256" key="6">
    <source>
        <dbReference type="ARBA" id="ARBA00022989"/>
    </source>
</evidence>
<evidence type="ECO:0000256" key="7">
    <source>
        <dbReference type="ARBA" id="ARBA00023136"/>
    </source>
</evidence>
<protein>
    <recommendedName>
        <fullName evidence="9">TRAP transporter small permease protein</fullName>
    </recommendedName>
</protein>
<organism evidence="11">
    <name type="scientific">Vibrio nigripulchritudo</name>
    <dbReference type="NCBI Taxonomy" id="28173"/>
    <lineage>
        <taxon>Bacteria</taxon>
        <taxon>Pseudomonadati</taxon>
        <taxon>Pseudomonadota</taxon>
        <taxon>Gammaproteobacteria</taxon>
        <taxon>Vibrionales</taxon>
        <taxon>Vibrionaceae</taxon>
        <taxon>Vibrio</taxon>
    </lineage>
</organism>
<dbReference type="GO" id="GO:0022857">
    <property type="term" value="F:transmembrane transporter activity"/>
    <property type="evidence" value="ECO:0007669"/>
    <property type="project" value="UniProtKB-UniRule"/>
</dbReference>